<dbReference type="EMBL" id="MN448270">
    <property type="protein sequence ID" value="QFG73743.1"/>
    <property type="molecule type" value="Genomic_DNA"/>
</dbReference>
<accession>A0A5J6VIM3</accession>
<organism evidence="1">
    <name type="scientific">Megaviridae environmental sample</name>
    <dbReference type="NCBI Taxonomy" id="1737588"/>
    <lineage>
        <taxon>Viruses</taxon>
        <taxon>Varidnaviria</taxon>
        <taxon>Bamfordvirae</taxon>
        <taxon>Nucleocytoviricota</taxon>
        <taxon>Megaviricetes</taxon>
        <taxon>Imitervirales</taxon>
        <taxon>Mimiviridae</taxon>
        <taxon>environmental samples</taxon>
    </lineage>
</organism>
<reference evidence="1" key="1">
    <citation type="journal article" date="2019" name="Philos. Trans. R. Soc. Lond., B, Biol. Sci.">
        <title>Targeted metagenomic recovery of four divergent viruses reveals shared and distinctive characteristics of giant viruses of marine eukaryotes.</title>
        <authorList>
            <person name="Needham D.M."/>
            <person name="Poirier C."/>
            <person name="Hehenberger E."/>
            <person name="Jimenez V."/>
            <person name="Swalwell J.E."/>
            <person name="Santoro A.E."/>
            <person name="Worden A.Z."/>
        </authorList>
    </citation>
    <scope>NUCLEOTIDE SEQUENCE</scope>
    <source>
        <strain evidence="1">OPacV-662</strain>
    </source>
</reference>
<protein>
    <submittedName>
        <fullName evidence="1">Uncharacterized protein</fullName>
    </submittedName>
</protein>
<evidence type="ECO:0000313" key="1">
    <source>
        <dbReference type="EMBL" id="QFG73743.1"/>
    </source>
</evidence>
<sequence length="106" mass="11878">MDHLNKMSDFLTTSDYVAICGATLPNDFPMEVARSNGHVTRTVLKREAIRIYTRGGNVLHGAYFDDNGTIRYKSLEYLYVDDDAKDAIMDLVDVCINGVCPQVEDV</sequence>
<proteinExistence type="predicted"/>
<name>A0A5J6VIM3_9VIRU</name>